<evidence type="ECO:0000313" key="3">
    <source>
        <dbReference type="Proteomes" id="UP000823388"/>
    </source>
</evidence>
<comment type="caution">
    <text evidence="2">The sequence shown here is derived from an EMBL/GenBank/DDBJ whole genome shotgun (WGS) entry which is preliminary data.</text>
</comment>
<proteinExistence type="predicted"/>
<evidence type="ECO:0000313" key="2">
    <source>
        <dbReference type="EMBL" id="KAG2601785.1"/>
    </source>
</evidence>
<reference evidence="2" key="1">
    <citation type="submission" date="2020-05" db="EMBL/GenBank/DDBJ databases">
        <title>WGS assembly of Panicum virgatum.</title>
        <authorList>
            <person name="Lovell J.T."/>
            <person name="Jenkins J."/>
            <person name="Shu S."/>
            <person name="Juenger T.E."/>
            <person name="Schmutz J."/>
        </authorList>
    </citation>
    <scope>NUCLEOTIDE SEQUENCE</scope>
    <source>
        <strain evidence="2">AP13</strain>
    </source>
</reference>
<keyword evidence="1" id="KW-0812">Transmembrane</keyword>
<dbReference type="EMBL" id="CM029045">
    <property type="protein sequence ID" value="KAG2601785.1"/>
    <property type="molecule type" value="Genomic_DNA"/>
</dbReference>
<keyword evidence="1" id="KW-1133">Transmembrane helix</keyword>
<protein>
    <submittedName>
        <fullName evidence="2">Uncharacterized protein</fullName>
    </submittedName>
</protein>
<feature type="transmembrane region" description="Helical" evidence="1">
    <location>
        <begin position="107"/>
        <end position="126"/>
    </location>
</feature>
<dbReference type="AlphaFoldDB" id="A0A8T0SXK4"/>
<dbReference type="Proteomes" id="UP000823388">
    <property type="component" value="Chromosome 5K"/>
</dbReference>
<name>A0A8T0SXK4_PANVG</name>
<evidence type="ECO:0000256" key="1">
    <source>
        <dbReference type="SAM" id="Phobius"/>
    </source>
</evidence>
<accession>A0A8T0SXK4</accession>
<keyword evidence="1" id="KW-0472">Membrane</keyword>
<sequence length="140" mass="15601">MLLRRSRWRFAAAARGSGGLAREEGNFRALPSPPKSMAYMNPPSPSLCSSPPLHTPLPLRYCRRGELHCRRVGCVPRGSSPFSRCGSASRRRGSLCWRAPARRASSFFFFSGEAVFLFVDLASLVLRRPDLLLPPHHLPI</sequence>
<gene>
    <name evidence="2" type="ORF">PVAP13_5KG618907</name>
</gene>
<organism evidence="2 3">
    <name type="scientific">Panicum virgatum</name>
    <name type="common">Blackwell switchgrass</name>
    <dbReference type="NCBI Taxonomy" id="38727"/>
    <lineage>
        <taxon>Eukaryota</taxon>
        <taxon>Viridiplantae</taxon>
        <taxon>Streptophyta</taxon>
        <taxon>Embryophyta</taxon>
        <taxon>Tracheophyta</taxon>
        <taxon>Spermatophyta</taxon>
        <taxon>Magnoliopsida</taxon>
        <taxon>Liliopsida</taxon>
        <taxon>Poales</taxon>
        <taxon>Poaceae</taxon>
        <taxon>PACMAD clade</taxon>
        <taxon>Panicoideae</taxon>
        <taxon>Panicodae</taxon>
        <taxon>Paniceae</taxon>
        <taxon>Panicinae</taxon>
        <taxon>Panicum</taxon>
        <taxon>Panicum sect. Hiantes</taxon>
    </lineage>
</organism>
<keyword evidence="3" id="KW-1185">Reference proteome</keyword>